<sequence>MFPKDKIASIELGRVIAMVAIIALHCQMFLTYFQYDGTPWFGYIFNQLTRFAVPLFFIISGFLIQPKLTQDPIGTLKSYSKPLIRIWLIWSVISLVMPFNLGVVAEHGYLAERTGYWNYLAQAPLNSLLEGGLVHLWFIPALVIAVAVLAYLVKWDKTFLIFPTSIALYYYGVFAGSYQIITDLDAPFFTRNGPFFATLMVAIGFTIRELELRWRATTALAVTFLGMAIHFIEAYYLHGFGQIFNMNDFLMGTALWATGCFMWLLAKPNLGNHPLVFTLAKRILPVYVSHLLIVIVMMNVSGILGVTAGLKDLIVFTGTLLITYALVVGLEKTPLKHLLFR</sequence>
<accession>A0A9X3CEF0</accession>
<evidence type="ECO:0000313" key="9">
    <source>
        <dbReference type="EMBL" id="MCW8334218.1"/>
    </source>
</evidence>
<evidence type="ECO:0000259" key="8">
    <source>
        <dbReference type="Pfam" id="PF01757"/>
    </source>
</evidence>
<feature type="transmembrane region" description="Helical" evidence="7">
    <location>
        <begin position="12"/>
        <end position="34"/>
    </location>
</feature>
<gene>
    <name evidence="9" type="ORF">MD483_10320</name>
</gene>
<name>A0A9X3CEF0_9VIBR</name>
<comment type="subcellular location">
    <subcellularLocation>
        <location evidence="1">Cell membrane</location>
        <topology evidence="1">Multi-pass membrane protein</topology>
    </subcellularLocation>
</comment>
<dbReference type="PANTHER" id="PTHR40074">
    <property type="entry name" value="O-ACETYLTRANSFERASE WECH"/>
    <property type="match status" value="1"/>
</dbReference>
<dbReference type="GO" id="GO:0016413">
    <property type="term" value="F:O-acetyltransferase activity"/>
    <property type="evidence" value="ECO:0007669"/>
    <property type="project" value="TreeGrafter"/>
</dbReference>
<feature type="transmembrane region" description="Helical" evidence="7">
    <location>
        <begin position="193"/>
        <end position="210"/>
    </location>
</feature>
<feature type="transmembrane region" description="Helical" evidence="7">
    <location>
        <begin position="249"/>
        <end position="266"/>
    </location>
</feature>
<dbReference type="AlphaFoldDB" id="A0A9X3CEF0"/>
<keyword evidence="6 7" id="KW-0472">Membrane</keyword>
<dbReference type="Proteomes" id="UP001155586">
    <property type="component" value="Unassembled WGS sequence"/>
</dbReference>
<evidence type="ECO:0000256" key="4">
    <source>
        <dbReference type="ARBA" id="ARBA00022692"/>
    </source>
</evidence>
<evidence type="ECO:0000256" key="1">
    <source>
        <dbReference type="ARBA" id="ARBA00004651"/>
    </source>
</evidence>
<reference evidence="9" key="1">
    <citation type="submission" date="2022-02" db="EMBL/GenBank/DDBJ databases">
        <title>Vibrio sp. nov., a new bacterium isolated from Bohai sea, China.</title>
        <authorList>
            <person name="Yuan Y."/>
        </authorList>
    </citation>
    <scope>NUCLEOTIDE SEQUENCE</scope>
    <source>
        <strain evidence="9">DBSS07</strain>
    </source>
</reference>
<evidence type="ECO:0000256" key="7">
    <source>
        <dbReference type="SAM" id="Phobius"/>
    </source>
</evidence>
<dbReference type="RefSeq" id="WP_265687607.1">
    <property type="nucleotide sequence ID" value="NZ_JAKRRX010000049.1"/>
</dbReference>
<evidence type="ECO:0000256" key="5">
    <source>
        <dbReference type="ARBA" id="ARBA00022989"/>
    </source>
</evidence>
<dbReference type="EMBL" id="JAKRRX010000049">
    <property type="protein sequence ID" value="MCW8334218.1"/>
    <property type="molecule type" value="Genomic_DNA"/>
</dbReference>
<feature type="transmembrane region" description="Helical" evidence="7">
    <location>
        <begin position="313"/>
        <end position="331"/>
    </location>
</feature>
<dbReference type="InterPro" id="IPR002656">
    <property type="entry name" value="Acyl_transf_3_dom"/>
</dbReference>
<keyword evidence="10" id="KW-1185">Reference proteome</keyword>
<evidence type="ECO:0000313" key="10">
    <source>
        <dbReference type="Proteomes" id="UP001155586"/>
    </source>
</evidence>
<evidence type="ECO:0000256" key="6">
    <source>
        <dbReference type="ARBA" id="ARBA00023136"/>
    </source>
</evidence>
<protein>
    <submittedName>
        <fullName evidence="9">Acyltransferase family protein</fullName>
    </submittedName>
</protein>
<keyword evidence="3" id="KW-1003">Cell membrane</keyword>
<dbReference type="Pfam" id="PF01757">
    <property type="entry name" value="Acyl_transf_3"/>
    <property type="match status" value="1"/>
</dbReference>
<feature type="domain" description="Acyltransferase 3" evidence="8">
    <location>
        <begin position="8"/>
        <end position="326"/>
    </location>
</feature>
<feature type="transmembrane region" description="Helical" evidence="7">
    <location>
        <begin position="84"/>
        <end position="105"/>
    </location>
</feature>
<keyword evidence="5 7" id="KW-1133">Transmembrane helix</keyword>
<feature type="transmembrane region" description="Helical" evidence="7">
    <location>
        <begin position="134"/>
        <end position="153"/>
    </location>
</feature>
<keyword evidence="4 7" id="KW-0812">Transmembrane</keyword>
<organism evidence="9 10">
    <name type="scientific">Vibrio paucivorans</name>
    <dbReference type="NCBI Taxonomy" id="2829489"/>
    <lineage>
        <taxon>Bacteria</taxon>
        <taxon>Pseudomonadati</taxon>
        <taxon>Pseudomonadota</taxon>
        <taxon>Gammaproteobacteria</taxon>
        <taxon>Vibrionales</taxon>
        <taxon>Vibrionaceae</taxon>
        <taxon>Vibrio</taxon>
    </lineage>
</organism>
<proteinExistence type="inferred from homology"/>
<evidence type="ECO:0000256" key="3">
    <source>
        <dbReference type="ARBA" id="ARBA00022475"/>
    </source>
</evidence>
<comment type="caution">
    <text evidence="9">The sequence shown here is derived from an EMBL/GenBank/DDBJ whole genome shotgun (WGS) entry which is preliminary data.</text>
</comment>
<dbReference type="GO" id="GO:0005886">
    <property type="term" value="C:plasma membrane"/>
    <property type="evidence" value="ECO:0007669"/>
    <property type="project" value="UniProtKB-SubCell"/>
</dbReference>
<evidence type="ECO:0000256" key="2">
    <source>
        <dbReference type="ARBA" id="ARBA00007400"/>
    </source>
</evidence>
<comment type="similarity">
    <text evidence="2">Belongs to the acyltransferase 3 family.</text>
</comment>
<keyword evidence="9" id="KW-0012">Acyltransferase</keyword>
<feature type="transmembrane region" description="Helical" evidence="7">
    <location>
        <begin position="287"/>
        <end position="307"/>
    </location>
</feature>
<feature type="transmembrane region" description="Helical" evidence="7">
    <location>
        <begin position="160"/>
        <end position="181"/>
    </location>
</feature>
<dbReference type="GO" id="GO:0009246">
    <property type="term" value="P:enterobacterial common antigen biosynthetic process"/>
    <property type="evidence" value="ECO:0007669"/>
    <property type="project" value="TreeGrafter"/>
</dbReference>
<feature type="transmembrane region" description="Helical" evidence="7">
    <location>
        <begin position="40"/>
        <end position="64"/>
    </location>
</feature>
<feature type="transmembrane region" description="Helical" evidence="7">
    <location>
        <begin position="217"/>
        <end position="237"/>
    </location>
</feature>
<dbReference type="PANTHER" id="PTHR40074:SF2">
    <property type="entry name" value="O-ACETYLTRANSFERASE WECH"/>
    <property type="match status" value="1"/>
</dbReference>
<keyword evidence="9" id="KW-0808">Transferase</keyword>